<dbReference type="RefSeq" id="WP_184703910.1">
    <property type="nucleotide sequence ID" value="NZ_JACHBG010000004.1"/>
</dbReference>
<dbReference type="SUPFAM" id="SSF53448">
    <property type="entry name" value="Nucleotide-diphospho-sugar transferases"/>
    <property type="match status" value="1"/>
</dbReference>
<proteinExistence type="predicted"/>
<protein>
    <recommendedName>
        <fullName evidence="2">Glycosyltransferase 2-like domain-containing protein</fullName>
    </recommendedName>
</protein>
<feature type="compositionally biased region" description="Polar residues" evidence="1">
    <location>
        <begin position="228"/>
        <end position="240"/>
    </location>
</feature>
<evidence type="ECO:0000313" key="4">
    <source>
        <dbReference type="Proteomes" id="UP000565576"/>
    </source>
</evidence>
<organism evidence="3 4">
    <name type="scientific">Rhizobium lusitanum</name>
    <dbReference type="NCBI Taxonomy" id="293958"/>
    <lineage>
        <taxon>Bacteria</taxon>
        <taxon>Pseudomonadati</taxon>
        <taxon>Pseudomonadota</taxon>
        <taxon>Alphaproteobacteria</taxon>
        <taxon>Hyphomicrobiales</taxon>
        <taxon>Rhizobiaceae</taxon>
        <taxon>Rhizobium/Agrobacterium group</taxon>
        <taxon>Rhizobium</taxon>
    </lineage>
</organism>
<dbReference type="InterPro" id="IPR029044">
    <property type="entry name" value="Nucleotide-diphossugar_trans"/>
</dbReference>
<dbReference type="EMBL" id="JACHBG010000004">
    <property type="protein sequence ID" value="MBB6485079.1"/>
    <property type="molecule type" value="Genomic_DNA"/>
</dbReference>
<reference evidence="3 4" key="1">
    <citation type="submission" date="2020-08" db="EMBL/GenBank/DDBJ databases">
        <title>Genomic Encyclopedia of Type Strains, Phase IV (KMG-V): Genome sequencing to study the core and pangenomes of soil and plant-associated prokaryotes.</title>
        <authorList>
            <person name="Whitman W."/>
        </authorList>
    </citation>
    <scope>NUCLEOTIDE SEQUENCE [LARGE SCALE GENOMIC DNA]</scope>
    <source>
        <strain evidence="3 4">SEMIA 4060</strain>
    </source>
</reference>
<dbReference type="CDD" id="cd00761">
    <property type="entry name" value="Glyco_tranf_GTA_type"/>
    <property type="match status" value="1"/>
</dbReference>
<dbReference type="Pfam" id="PF00535">
    <property type="entry name" value="Glycos_transf_2"/>
    <property type="match status" value="1"/>
</dbReference>
<dbReference type="Proteomes" id="UP000565576">
    <property type="component" value="Unassembled WGS sequence"/>
</dbReference>
<gene>
    <name evidence="3" type="ORF">GGD46_002359</name>
</gene>
<feature type="region of interest" description="Disordered" evidence="1">
    <location>
        <begin position="222"/>
        <end position="247"/>
    </location>
</feature>
<feature type="domain" description="Glycosyltransferase 2-like" evidence="2">
    <location>
        <begin position="12"/>
        <end position="143"/>
    </location>
</feature>
<evidence type="ECO:0000256" key="1">
    <source>
        <dbReference type="SAM" id="MobiDB-lite"/>
    </source>
</evidence>
<comment type="caution">
    <text evidence="3">The sequence shown here is derived from an EMBL/GenBank/DDBJ whole genome shotgun (WGS) entry which is preliminary data.</text>
</comment>
<evidence type="ECO:0000259" key="2">
    <source>
        <dbReference type="Pfam" id="PF00535"/>
    </source>
</evidence>
<sequence length="492" mass="53129">MTNTANEVKALIFMTARDCEMYVRQSLASLSRQTLDELHVLFVDDCSKDDTGIIAAGLLDDLFPNRHTFIRNDVQLGKSRNVWEHLRPRADMAEFVAILDGDDQLIIADILEQMSYSYANGKDVVWTNFITDGGGLGGNGPLDPNLSPRRQGWKTSHLFSFRASLLANIPEDYFKDDAGQWFMAACDIALALPILDQTRHYEFMPVNAHCYTATNPYSHHNLDPHSRGLNSTAQQRSAQHAFTKPPLPLTRPLKSAIQRRVVAPAFADGGTADAGSTVAVGGGADAWQAVAGGILAADYPSLLDAQCVAGRNLLTPIQIWALRRAAFGRSERPNVLHIGAPRSALALASLLSGRDAGLNCLCMTPEDVVDLEGRFTASGLTEGISIIETEVAQVGFEEITSTFPDTRQIAEGIKFDLVVVDLQNTPYPAESAFLALPALANNLSPMGFSLCLFAQDRATEALVAERWASVSAGLKFSLDAIGGSGLLVVGGR</sequence>
<dbReference type="InterPro" id="IPR001173">
    <property type="entry name" value="Glyco_trans_2-like"/>
</dbReference>
<dbReference type="Gene3D" id="3.90.550.10">
    <property type="entry name" value="Spore Coat Polysaccharide Biosynthesis Protein SpsA, Chain A"/>
    <property type="match status" value="1"/>
</dbReference>
<evidence type="ECO:0000313" key="3">
    <source>
        <dbReference type="EMBL" id="MBB6485079.1"/>
    </source>
</evidence>
<dbReference type="AlphaFoldDB" id="A0A7X0MC09"/>
<name>A0A7X0MC09_9HYPH</name>
<accession>A0A7X0MC09</accession>